<dbReference type="PANTHER" id="PTHR21310">
    <property type="entry name" value="AMINOGLYCOSIDE PHOSPHOTRANSFERASE-RELATED-RELATED"/>
    <property type="match status" value="1"/>
</dbReference>
<dbReference type="SUPFAM" id="SSF56112">
    <property type="entry name" value="Protein kinase-like (PK-like)"/>
    <property type="match status" value="1"/>
</dbReference>
<dbReference type="RefSeq" id="WP_120746957.1">
    <property type="nucleotide sequence ID" value="NZ_RBAH01000005.1"/>
</dbReference>
<keyword evidence="3" id="KW-1185">Reference proteome</keyword>
<comment type="caution">
    <text evidence="2">The sequence shown here is derived from an EMBL/GenBank/DDBJ whole genome shotgun (WGS) entry which is preliminary data.</text>
</comment>
<gene>
    <name evidence="2" type="ORF">D7M11_09475</name>
</gene>
<dbReference type="GO" id="GO:0016740">
    <property type="term" value="F:transferase activity"/>
    <property type="evidence" value="ECO:0007669"/>
    <property type="project" value="UniProtKB-KW"/>
</dbReference>
<dbReference type="PIRSF" id="PIRSF000707">
    <property type="entry name" value="Hygromycin-B_kinase"/>
    <property type="match status" value="1"/>
</dbReference>
<dbReference type="Gene3D" id="3.90.1200.10">
    <property type="match status" value="1"/>
</dbReference>
<keyword evidence="2" id="KW-0808">Transferase</keyword>
<name>A0A3B0CI12_9BACL</name>
<proteinExistence type="predicted"/>
<dbReference type="Proteomes" id="UP000282311">
    <property type="component" value="Unassembled WGS sequence"/>
</dbReference>
<dbReference type="InterPro" id="IPR002575">
    <property type="entry name" value="Aminoglycoside_PTrfase"/>
</dbReference>
<reference evidence="2 3" key="1">
    <citation type="journal article" date="2007" name="Int. J. Syst. Evol. Microbiol.">
        <title>Paenibacillus ginsengarvi sp. nov., isolated from soil from ginseng cultivation.</title>
        <authorList>
            <person name="Yoon M.H."/>
            <person name="Ten L.N."/>
            <person name="Im W.T."/>
        </authorList>
    </citation>
    <scope>NUCLEOTIDE SEQUENCE [LARGE SCALE GENOMIC DNA]</scope>
    <source>
        <strain evidence="2 3">KCTC 13059</strain>
    </source>
</reference>
<dbReference type="InterPro" id="IPR016259">
    <property type="entry name" value="Hygromycin-B_Kinase"/>
</dbReference>
<accession>A0A3B0CI12</accession>
<evidence type="ECO:0000313" key="3">
    <source>
        <dbReference type="Proteomes" id="UP000282311"/>
    </source>
</evidence>
<dbReference type="InterPro" id="IPR011009">
    <property type="entry name" value="Kinase-like_dom_sf"/>
</dbReference>
<dbReference type="InterPro" id="IPR051678">
    <property type="entry name" value="AGP_Transferase"/>
</dbReference>
<feature type="domain" description="Aminoglycoside phosphotransferase" evidence="1">
    <location>
        <begin position="27"/>
        <end position="250"/>
    </location>
</feature>
<dbReference type="Pfam" id="PF01636">
    <property type="entry name" value="APH"/>
    <property type="match status" value="1"/>
</dbReference>
<dbReference type="PANTHER" id="PTHR21310:SF15">
    <property type="entry name" value="AMINOGLYCOSIDE PHOSPHOTRANSFERASE DOMAIN-CONTAINING PROTEIN"/>
    <property type="match status" value="1"/>
</dbReference>
<dbReference type="AlphaFoldDB" id="A0A3B0CI12"/>
<evidence type="ECO:0000259" key="1">
    <source>
        <dbReference type="Pfam" id="PF01636"/>
    </source>
</evidence>
<sequence length="305" mass="35658">MGTMKAETLHAHLCDRHPELSGEPYRVLSSTMQNLVIVVGERLVFRFPLTSDHASLLLEMKLLPKLGKHLPLPVPDFLYTSGRKDKIVYVGYPMIPGIPLEKELLAKFDDSRKKAAARQIADFLTALHQFTGDSMTRVDPRGFRDEWRKTWSGYYRAMEQTVFPHLNRKQKLWIMQVFYDYLYPSGHFKFTPCLLHSDFKNDHIFHDPKTGKLTGVIDFGLLRMGDPAYDFHDLCLSYGETFTRMVLDHYGGPADRTFEQRITRFYAYILRFSSMLHAVQAKDWNKLALRMEWLNEKGREWDDEV</sequence>
<evidence type="ECO:0000313" key="2">
    <source>
        <dbReference type="EMBL" id="RKN85305.1"/>
    </source>
</evidence>
<dbReference type="Gene3D" id="3.30.200.20">
    <property type="entry name" value="Phosphorylase Kinase, domain 1"/>
    <property type="match status" value="1"/>
</dbReference>
<dbReference type="EMBL" id="RBAH01000005">
    <property type="protein sequence ID" value="RKN85305.1"/>
    <property type="molecule type" value="Genomic_DNA"/>
</dbReference>
<organism evidence="2 3">
    <name type="scientific">Paenibacillus ginsengarvi</name>
    <dbReference type="NCBI Taxonomy" id="400777"/>
    <lineage>
        <taxon>Bacteria</taxon>
        <taxon>Bacillati</taxon>
        <taxon>Bacillota</taxon>
        <taxon>Bacilli</taxon>
        <taxon>Bacillales</taxon>
        <taxon>Paenibacillaceae</taxon>
        <taxon>Paenibacillus</taxon>
    </lineage>
</organism>
<dbReference type="OrthoDB" id="3806873at2"/>
<protein>
    <submittedName>
        <fullName evidence="2">Aminoglycoside phosphotransferase family protein</fullName>
    </submittedName>
</protein>